<reference evidence="1 2" key="1">
    <citation type="submission" date="2019-03" db="EMBL/GenBank/DDBJ databases">
        <title>Genomic Encyclopedia of Archaeal and Bacterial Type Strains, Phase II (KMG-II): from individual species to whole genera.</title>
        <authorList>
            <person name="Goeker M."/>
        </authorList>
    </citation>
    <scope>NUCLEOTIDE SEQUENCE [LARGE SCALE GENOMIC DNA]</scope>
    <source>
        <strain evidence="1 2">RL-C</strain>
    </source>
</reference>
<accession>A0A4R2ECF0</accession>
<dbReference type="RefSeq" id="WP_131840132.1">
    <property type="nucleotide sequence ID" value="NZ_SLWB01000015.1"/>
</dbReference>
<comment type="caution">
    <text evidence="1">The sequence shown here is derived from an EMBL/GenBank/DDBJ whole genome shotgun (WGS) entry which is preliminary data.</text>
</comment>
<dbReference type="Proteomes" id="UP000294830">
    <property type="component" value="Unassembled WGS sequence"/>
</dbReference>
<dbReference type="EMBL" id="SLWB01000015">
    <property type="protein sequence ID" value="TCN63694.1"/>
    <property type="molecule type" value="Genomic_DNA"/>
</dbReference>
<proteinExistence type="predicted"/>
<name>A0A4R2ECF0_9BACT</name>
<organism evidence="1 2">
    <name type="scientific">Acetobacteroides hydrogenigenes</name>
    <dbReference type="NCBI Taxonomy" id="979970"/>
    <lineage>
        <taxon>Bacteria</taxon>
        <taxon>Pseudomonadati</taxon>
        <taxon>Bacteroidota</taxon>
        <taxon>Bacteroidia</taxon>
        <taxon>Bacteroidales</taxon>
        <taxon>Rikenellaceae</taxon>
        <taxon>Acetobacteroides</taxon>
    </lineage>
</organism>
<gene>
    <name evidence="1" type="ORF">CLV25_11544</name>
</gene>
<protein>
    <submittedName>
        <fullName evidence="1">Uncharacterized protein</fullName>
    </submittedName>
</protein>
<keyword evidence="2" id="KW-1185">Reference proteome</keyword>
<evidence type="ECO:0000313" key="2">
    <source>
        <dbReference type="Proteomes" id="UP000294830"/>
    </source>
</evidence>
<sequence length="87" mass="10221">MFILRRIDPEAGQINTNLGDYYTLLLKETNKKQFEKTVENWEKDIVDKMYGVVVFDDDKECIMPLYSGSQYYVMASDGRTFDNVSFK</sequence>
<evidence type="ECO:0000313" key="1">
    <source>
        <dbReference type="EMBL" id="TCN63694.1"/>
    </source>
</evidence>
<dbReference type="AlphaFoldDB" id="A0A4R2ECF0"/>